<dbReference type="RefSeq" id="WP_044346292.1">
    <property type="nucleotide sequence ID" value="NZ_AZAC01000001.1"/>
</dbReference>
<dbReference type="FunFam" id="3.40.50.2300:FF:000018">
    <property type="entry name" value="DNA-binding transcriptional regulator NtrC"/>
    <property type="match status" value="1"/>
</dbReference>
<dbReference type="SUPFAM" id="SSF52172">
    <property type="entry name" value="CheY-like"/>
    <property type="match status" value="1"/>
</dbReference>
<dbReference type="GO" id="GO:0032993">
    <property type="term" value="C:protein-DNA complex"/>
    <property type="evidence" value="ECO:0007669"/>
    <property type="project" value="TreeGrafter"/>
</dbReference>
<dbReference type="PROSITE" id="PS50110">
    <property type="entry name" value="RESPONSE_REGULATORY"/>
    <property type="match status" value="1"/>
</dbReference>
<dbReference type="GO" id="GO:0000156">
    <property type="term" value="F:phosphorelay response regulator activity"/>
    <property type="evidence" value="ECO:0007669"/>
    <property type="project" value="TreeGrafter"/>
</dbReference>
<dbReference type="AlphaFoldDB" id="A0A0D2HZT2"/>
<feature type="domain" description="Response regulatory" evidence="7">
    <location>
        <begin position="5"/>
        <end position="119"/>
    </location>
</feature>
<evidence type="ECO:0000259" key="7">
    <source>
        <dbReference type="PROSITE" id="PS50110"/>
    </source>
</evidence>
<keyword evidence="9" id="KW-1185">Reference proteome</keyword>
<sequence>MDNMRLLLVDDEKRFVDTTQNLLKRKGIKVLAAYDGESALETLGQNNLDVVVLDIKMPGMDGLTALKKIKSLYPNVEVIMLTGHGTIDSAVEGLKNGAFDYLTKPCDMEELWEKACDAYNRKLIQDEKIRSAQVRKFVRSPRELLKEKQN</sequence>
<gene>
    <name evidence="8" type="ORF">X474_00200</name>
</gene>
<dbReference type="Gene3D" id="3.40.50.2300">
    <property type="match status" value="1"/>
</dbReference>
<evidence type="ECO:0000256" key="3">
    <source>
        <dbReference type="ARBA" id="ARBA00023015"/>
    </source>
</evidence>
<dbReference type="InterPro" id="IPR001789">
    <property type="entry name" value="Sig_transdc_resp-reg_receiver"/>
</dbReference>
<protein>
    <submittedName>
        <fullName evidence="8">Chemotaxis protein CheY</fullName>
    </submittedName>
</protein>
<comment type="caution">
    <text evidence="8">The sequence shown here is derived from an EMBL/GenBank/DDBJ whole genome shotgun (WGS) entry which is preliminary data.</text>
</comment>
<dbReference type="Proteomes" id="UP000032233">
    <property type="component" value="Unassembled WGS sequence"/>
</dbReference>
<reference evidence="8 9" key="1">
    <citation type="submission" date="2013-11" db="EMBL/GenBank/DDBJ databases">
        <title>Metagenomic analysis of a methanogenic consortium involved in long chain n-alkane degradation.</title>
        <authorList>
            <person name="Davidova I.A."/>
            <person name="Callaghan A.V."/>
            <person name="Wawrik B."/>
            <person name="Pruitt S."/>
            <person name="Marks C."/>
            <person name="Duncan K.E."/>
            <person name="Suflita J.M."/>
        </authorList>
    </citation>
    <scope>NUCLEOTIDE SEQUENCE [LARGE SCALE GENOMIC DNA]</scope>
    <source>
        <strain evidence="8 9">SPR</strain>
    </source>
</reference>
<name>A0A0D2HZT2_9BACT</name>
<evidence type="ECO:0000256" key="6">
    <source>
        <dbReference type="PROSITE-ProRule" id="PRU00169"/>
    </source>
</evidence>
<evidence type="ECO:0000256" key="4">
    <source>
        <dbReference type="ARBA" id="ARBA00023125"/>
    </source>
</evidence>
<keyword evidence="1 6" id="KW-0597">Phosphoprotein</keyword>
<evidence type="ECO:0000313" key="9">
    <source>
        <dbReference type="Proteomes" id="UP000032233"/>
    </source>
</evidence>
<dbReference type="GO" id="GO:0006355">
    <property type="term" value="P:regulation of DNA-templated transcription"/>
    <property type="evidence" value="ECO:0007669"/>
    <property type="project" value="TreeGrafter"/>
</dbReference>
<dbReference type="Pfam" id="PF00072">
    <property type="entry name" value="Response_reg"/>
    <property type="match status" value="1"/>
</dbReference>
<evidence type="ECO:0000313" key="8">
    <source>
        <dbReference type="EMBL" id="KIX15793.1"/>
    </source>
</evidence>
<accession>A0A0D2HZT2</accession>
<evidence type="ECO:0000256" key="2">
    <source>
        <dbReference type="ARBA" id="ARBA00023012"/>
    </source>
</evidence>
<dbReference type="InterPro" id="IPR011006">
    <property type="entry name" value="CheY-like_superfamily"/>
</dbReference>
<dbReference type="STRING" id="1429043.X474_00200"/>
<keyword evidence="4" id="KW-0238">DNA-binding</keyword>
<dbReference type="SMART" id="SM00448">
    <property type="entry name" value="REC"/>
    <property type="match status" value="1"/>
</dbReference>
<dbReference type="InterPro" id="IPR039420">
    <property type="entry name" value="WalR-like"/>
</dbReference>
<dbReference type="InParanoid" id="A0A0D2HZT2"/>
<keyword evidence="3" id="KW-0805">Transcription regulation</keyword>
<keyword evidence="2" id="KW-0902">Two-component regulatory system</keyword>
<dbReference type="PANTHER" id="PTHR48111:SF40">
    <property type="entry name" value="PHOSPHATE REGULON TRANSCRIPTIONAL REGULATORY PROTEIN PHOB"/>
    <property type="match status" value="1"/>
</dbReference>
<dbReference type="EMBL" id="AZAC01000001">
    <property type="protein sequence ID" value="KIX15793.1"/>
    <property type="molecule type" value="Genomic_DNA"/>
</dbReference>
<dbReference type="PANTHER" id="PTHR48111">
    <property type="entry name" value="REGULATOR OF RPOS"/>
    <property type="match status" value="1"/>
</dbReference>
<dbReference type="GO" id="GO:0000976">
    <property type="term" value="F:transcription cis-regulatory region binding"/>
    <property type="evidence" value="ECO:0007669"/>
    <property type="project" value="TreeGrafter"/>
</dbReference>
<dbReference type="GO" id="GO:0005829">
    <property type="term" value="C:cytosol"/>
    <property type="evidence" value="ECO:0007669"/>
    <property type="project" value="TreeGrafter"/>
</dbReference>
<organism evidence="8 9">
    <name type="scientific">Dethiosulfatarculus sandiegensis</name>
    <dbReference type="NCBI Taxonomy" id="1429043"/>
    <lineage>
        <taxon>Bacteria</taxon>
        <taxon>Pseudomonadati</taxon>
        <taxon>Thermodesulfobacteriota</taxon>
        <taxon>Desulfarculia</taxon>
        <taxon>Desulfarculales</taxon>
        <taxon>Desulfarculaceae</taxon>
        <taxon>Dethiosulfatarculus</taxon>
    </lineage>
</organism>
<evidence type="ECO:0000256" key="1">
    <source>
        <dbReference type="ARBA" id="ARBA00022553"/>
    </source>
</evidence>
<evidence type="ECO:0000256" key="5">
    <source>
        <dbReference type="ARBA" id="ARBA00023163"/>
    </source>
</evidence>
<dbReference type="OrthoDB" id="9788090at2"/>
<keyword evidence="5" id="KW-0804">Transcription</keyword>
<feature type="modified residue" description="4-aspartylphosphate" evidence="6">
    <location>
        <position position="54"/>
    </location>
</feature>
<proteinExistence type="predicted"/>